<reference evidence="1" key="1">
    <citation type="journal article" date="2014" name="Front. Microbiol.">
        <title>High frequency of phylogenetically diverse reductive dehalogenase-homologous genes in deep subseafloor sedimentary metagenomes.</title>
        <authorList>
            <person name="Kawai M."/>
            <person name="Futagami T."/>
            <person name="Toyoda A."/>
            <person name="Takaki Y."/>
            <person name="Nishi S."/>
            <person name="Hori S."/>
            <person name="Arai W."/>
            <person name="Tsubouchi T."/>
            <person name="Morono Y."/>
            <person name="Uchiyama I."/>
            <person name="Ito T."/>
            <person name="Fujiyama A."/>
            <person name="Inagaki F."/>
            <person name="Takami H."/>
        </authorList>
    </citation>
    <scope>NUCLEOTIDE SEQUENCE</scope>
    <source>
        <strain evidence="1">Expedition CK06-06</strain>
    </source>
</reference>
<gene>
    <name evidence="1" type="ORF">S01H1_30558</name>
</gene>
<comment type="caution">
    <text evidence="1">The sequence shown here is derived from an EMBL/GenBank/DDBJ whole genome shotgun (WGS) entry which is preliminary data.</text>
</comment>
<accession>X0TF98</accession>
<evidence type="ECO:0000313" key="1">
    <source>
        <dbReference type="EMBL" id="GAF85951.1"/>
    </source>
</evidence>
<proteinExistence type="predicted"/>
<dbReference type="AlphaFoldDB" id="X0TF98"/>
<name>X0TF98_9ZZZZ</name>
<sequence length="183" mass="20041">MPNKFPVERYRPAALPDIGPALLTHLYDEFTRISQALIAFPVALNVNETQLGVPVTTIPTEFRLFEGVDATLDLPGGDWDSVLGEYKVPTTGLFQINLNSTSSAVGAGNKDWQALVRLYVDDVEIWGVNDSGQDDFPLTCQLSVSGRLVRDSIVRASIELVHEQFVGSTTVTAFMNLTQVAQE</sequence>
<protein>
    <submittedName>
        <fullName evidence="1">Uncharacterized protein</fullName>
    </submittedName>
</protein>
<dbReference type="EMBL" id="BARS01018813">
    <property type="protein sequence ID" value="GAF85951.1"/>
    <property type="molecule type" value="Genomic_DNA"/>
</dbReference>
<organism evidence="1">
    <name type="scientific">marine sediment metagenome</name>
    <dbReference type="NCBI Taxonomy" id="412755"/>
    <lineage>
        <taxon>unclassified sequences</taxon>
        <taxon>metagenomes</taxon>
        <taxon>ecological metagenomes</taxon>
    </lineage>
</organism>